<keyword evidence="2 7" id="KW-0812">Transmembrane</keyword>
<gene>
    <name evidence="9" type="ORF">H9800_09310</name>
</gene>
<feature type="transmembrane region" description="Helical" evidence="7">
    <location>
        <begin position="488"/>
        <end position="507"/>
    </location>
</feature>
<feature type="region of interest" description="Disordered" evidence="6">
    <location>
        <begin position="1"/>
        <end position="24"/>
    </location>
</feature>
<dbReference type="PANTHER" id="PTHR31566:SF0">
    <property type="entry name" value="CYTOCHROME C BIOGENESIS PROTEIN CCS1, CHLOROPLASTIC"/>
    <property type="match status" value="1"/>
</dbReference>
<dbReference type="EMBL" id="DXAM01000134">
    <property type="protein sequence ID" value="HJA05039.1"/>
    <property type="molecule type" value="Genomic_DNA"/>
</dbReference>
<dbReference type="GO" id="GO:0016020">
    <property type="term" value="C:membrane"/>
    <property type="evidence" value="ECO:0007669"/>
    <property type="project" value="UniProtKB-SubCell"/>
</dbReference>
<name>A0A9D2KGT6_9MICO</name>
<evidence type="ECO:0000256" key="7">
    <source>
        <dbReference type="SAM" id="Phobius"/>
    </source>
</evidence>
<dbReference type="Proteomes" id="UP000824220">
    <property type="component" value="Unassembled WGS sequence"/>
</dbReference>
<evidence type="ECO:0000256" key="1">
    <source>
        <dbReference type="ARBA" id="ARBA00004141"/>
    </source>
</evidence>
<feature type="compositionally biased region" description="Basic and acidic residues" evidence="6">
    <location>
        <begin position="11"/>
        <end position="22"/>
    </location>
</feature>
<comment type="caution">
    <text evidence="9">The sequence shown here is derived from an EMBL/GenBank/DDBJ whole genome shotgun (WGS) entry which is preliminary data.</text>
</comment>
<feature type="transmembrane region" description="Helical" evidence="7">
    <location>
        <begin position="200"/>
        <end position="221"/>
    </location>
</feature>
<dbReference type="Pfam" id="PF05140">
    <property type="entry name" value="ResB"/>
    <property type="match status" value="1"/>
</dbReference>
<evidence type="ECO:0000313" key="9">
    <source>
        <dbReference type="EMBL" id="HJA05039.1"/>
    </source>
</evidence>
<evidence type="ECO:0000313" key="10">
    <source>
        <dbReference type="Proteomes" id="UP000824220"/>
    </source>
</evidence>
<evidence type="ECO:0000256" key="6">
    <source>
        <dbReference type="SAM" id="MobiDB-lite"/>
    </source>
</evidence>
<accession>A0A9D2KGT6</accession>
<dbReference type="InterPro" id="IPR007816">
    <property type="entry name" value="ResB-like_domain"/>
</dbReference>
<evidence type="ECO:0000256" key="4">
    <source>
        <dbReference type="ARBA" id="ARBA00022989"/>
    </source>
</evidence>
<keyword evidence="3" id="KW-0201">Cytochrome c-type biogenesis</keyword>
<reference evidence="9" key="2">
    <citation type="submission" date="2021-04" db="EMBL/GenBank/DDBJ databases">
        <authorList>
            <person name="Gilroy R."/>
        </authorList>
    </citation>
    <scope>NUCLEOTIDE SEQUENCE</scope>
    <source>
        <strain evidence="9">ChiHjej8B7-3636</strain>
    </source>
</reference>
<feature type="transmembrane region" description="Helical" evidence="7">
    <location>
        <begin position="104"/>
        <end position="123"/>
    </location>
</feature>
<dbReference type="PANTHER" id="PTHR31566">
    <property type="entry name" value="CYTOCHROME C BIOGENESIS PROTEIN CCS1, CHLOROPLASTIC"/>
    <property type="match status" value="1"/>
</dbReference>
<sequence>MSNSPSESDASDPKRPSDHYDSVESAVQQPKLGIVGWLRWGWRQLTSMRTAIVLLLLLAVAAIPGSIFPQRSADPNGVTQWETDNPDAFPVAEWFQLFDVYTSVWFSAIYILLFVSLVGCILPRTKHHLKALRARPPRTPARLSRLADFREERAQADPQAAIEAAEKRLRRQGYRIERYDSRGSLSVSAERGYLRETGNLVFHAALVGILVCVGLGGQFAYTGQSVIVEGSTFVNSLINYSSMNKGRLVSDEALEPYAVTLDSFDVSYVPFGENGAGQAGDFQANVTVREPDGSATDGTVRVNHPLDLYNDSIYLLGNGYAPTITVRDPDGEVVFRDSVPFLPGTDNTLTSTGVVKVPDGLEQQLGLIGFFYPTQVELDTGAYTSGFADLYNPVLTFRAYVGDLGIDDGTPRSVYTLDPSGMEEIAGPDSELTSLELAPGDTVELPGDRGSITFEDETPEEADTSEIGMTESVKRFVSLQVHHDASKVWVLGFAVLIVAGLITALLVPRRRVWVKVTPDGDGVRIEYAGLARGEDPAIRRAVDDLADAHLSDLTS</sequence>
<comment type="subcellular location">
    <subcellularLocation>
        <location evidence="1">Membrane</location>
        <topology evidence="1">Multi-pass membrane protein</topology>
    </subcellularLocation>
</comment>
<dbReference type="InterPro" id="IPR023494">
    <property type="entry name" value="Cyt_c_bgen_Ccs1/CcsB/ResB"/>
</dbReference>
<protein>
    <submittedName>
        <fullName evidence="9">Cytochrome c biogenesis protein ResB</fullName>
    </submittedName>
</protein>
<keyword evidence="5 7" id="KW-0472">Membrane</keyword>
<evidence type="ECO:0000256" key="2">
    <source>
        <dbReference type="ARBA" id="ARBA00022692"/>
    </source>
</evidence>
<dbReference type="AlphaFoldDB" id="A0A9D2KGT6"/>
<feature type="transmembrane region" description="Helical" evidence="7">
    <location>
        <begin position="48"/>
        <end position="68"/>
    </location>
</feature>
<reference evidence="9" key="1">
    <citation type="journal article" date="2021" name="PeerJ">
        <title>Extensive microbial diversity within the chicken gut microbiome revealed by metagenomics and culture.</title>
        <authorList>
            <person name="Gilroy R."/>
            <person name="Ravi A."/>
            <person name="Getino M."/>
            <person name="Pursley I."/>
            <person name="Horton D.L."/>
            <person name="Alikhan N.F."/>
            <person name="Baker D."/>
            <person name="Gharbi K."/>
            <person name="Hall N."/>
            <person name="Watson M."/>
            <person name="Adriaenssens E.M."/>
            <person name="Foster-Nyarko E."/>
            <person name="Jarju S."/>
            <person name="Secka A."/>
            <person name="Antonio M."/>
            <person name="Oren A."/>
            <person name="Chaudhuri R.R."/>
            <person name="La Ragione R."/>
            <person name="Hildebrand F."/>
            <person name="Pallen M.J."/>
        </authorList>
    </citation>
    <scope>NUCLEOTIDE SEQUENCE</scope>
    <source>
        <strain evidence="9">ChiHjej8B7-3636</strain>
    </source>
</reference>
<evidence type="ECO:0000259" key="8">
    <source>
        <dbReference type="Pfam" id="PF05140"/>
    </source>
</evidence>
<feature type="domain" description="ResB-like" evidence="8">
    <location>
        <begin position="48"/>
        <end position="542"/>
    </location>
</feature>
<evidence type="ECO:0000256" key="3">
    <source>
        <dbReference type="ARBA" id="ARBA00022748"/>
    </source>
</evidence>
<keyword evidence="4 7" id="KW-1133">Transmembrane helix</keyword>
<evidence type="ECO:0000256" key="5">
    <source>
        <dbReference type="ARBA" id="ARBA00023136"/>
    </source>
</evidence>
<proteinExistence type="predicted"/>
<dbReference type="GO" id="GO:0017004">
    <property type="term" value="P:cytochrome complex assembly"/>
    <property type="evidence" value="ECO:0007669"/>
    <property type="project" value="UniProtKB-KW"/>
</dbReference>
<organism evidence="9 10">
    <name type="scientific">Candidatus Microbacterium stercoravium</name>
    <dbReference type="NCBI Taxonomy" id="2838697"/>
    <lineage>
        <taxon>Bacteria</taxon>
        <taxon>Bacillati</taxon>
        <taxon>Actinomycetota</taxon>
        <taxon>Actinomycetes</taxon>
        <taxon>Micrococcales</taxon>
        <taxon>Microbacteriaceae</taxon>
        <taxon>Microbacterium</taxon>
    </lineage>
</organism>